<protein>
    <submittedName>
        <fullName evidence="1">Sister chromatid cohesion 1 protein</fullName>
    </submittedName>
</protein>
<evidence type="ECO:0000313" key="1">
    <source>
        <dbReference type="EMBL" id="KAJ4729424.1"/>
    </source>
</evidence>
<dbReference type="EMBL" id="CM051394">
    <property type="protein sequence ID" value="KAJ4729424.1"/>
    <property type="molecule type" value="Genomic_DNA"/>
</dbReference>
<name>A0ACC1Z1Z5_MELAZ</name>
<dbReference type="Proteomes" id="UP001164539">
    <property type="component" value="Chromosome 1"/>
</dbReference>
<sequence>MFYSRSLLARKGPLGAIWVAAYCFKRLKKAQIFETNIPTSVDEILQKELDVMTYRVLAYLLLGLVRIYSKKVEYLYDDCQDVKIKINGFLVSEKSTKHLEVRCTPDYSITLPDKFELDAFDLEILEDISEVNVLPREEITLKDGASTAGGIGHYSLAQYHYDEFAACQDICSTDYALTEDIFLSHSMEIDMSASMLHDLSNFEASMEKLQSNSFSQKQRENLDISCGIEEEPADPIEPFAEDHMSGEEHIKVQTTAQLKDGGEGEATMEKLQDDSFHGAEEEPLDHQSDGEQIKFPDMAHLENEMCQPISEENDNYKTNLQESTERLLHPIFHQACTDVEIFCGSDDEPPKQLELSGEEQQTKAEQMRCMEIALSGNGKCQFTTEEDPLSITLDATPQSKFPDVSGCQHSELENCPGATTPEFMIVPTPATKERARILTKRKCCFDDAVVFPNDVIRQRIQDSSDLVSKRRKAPPTALAAWKASQISNLSQGFLVPLLPCISSELRSLFCLDRLKILKTAKPVEPLDPEFPAVDRSSENMAPETTVGISSENVAIGSSQNVAIAPGTPIGKSSENMAIGYSENVAIAPETPVGRSSENMAIGSPENMAIAPEKPDGKSLKDMTIGSSEHMEIAPETPIGKSSENMAIGSSEKMDIVPETPSVRSSDSMAIAPETPIGRSSKNMANAPDTPTGTSSERMAGAAETPIFQLAASRTFETLESHKNAHSIAVAPAYSYQTLKKELSLSRDEELDLILMSGEPNLSEADKEEPHRLSARTRMVARYLHRRFVYHKERREDEAVKLLQLLEGKTKKESARLFYEILALKTKGYVDVQQDDPFGDILIWKAPQWDKSCAALCL</sequence>
<accession>A0ACC1Z1Z5</accession>
<gene>
    <name evidence="1" type="ORF">OWV82_002207</name>
</gene>
<evidence type="ECO:0000313" key="2">
    <source>
        <dbReference type="Proteomes" id="UP001164539"/>
    </source>
</evidence>
<comment type="caution">
    <text evidence="1">The sequence shown here is derived from an EMBL/GenBank/DDBJ whole genome shotgun (WGS) entry which is preliminary data.</text>
</comment>
<proteinExistence type="predicted"/>
<keyword evidence="2" id="KW-1185">Reference proteome</keyword>
<reference evidence="1 2" key="1">
    <citation type="journal article" date="2023" name="Science">
        <title>Complex scaffold remodeling in plant triterpene biosynthesis.</title>
        <authorList>
            <person name="De La Pena R."/>
            <person name="Hodgson H."/>
            <person name="Liu J.C."/>
            <person name="Stephenson M.J."/>
            <person name="Martin A.C."/>
            <person name="Owen C."/>
            <person name="Harkess A."/>
            <person name="Leebens-Mack J."/>
            <person name="Jimenez L.E."/>
            <person name="Osbourn A."/>
            <person name="Sattely E.S."/>
        </authorList>
    </citation>
    <scope>NUCLEOTIDE SEQUENCE [LARGE SCALE GENOMIC DNA]</scope>
    <source>
        <strain evidence="2">cv. JPN11</strain>
        <tissue evidence="1">Leaf</tissue>
    </source>
</reference>
<organism evidence="1 2">
    <name type="scientific">Melia azedarach</name>
    <name type="common">Chinaberry tree</name>
    <dbReference type="NCBI Taxonomy" id="155640"/>
    <lineage>
        <taxon>Eukaryota</taxon>
        <taxon>Viridiplantae</taxon>
        <taxon>Streptophyta</taxon>
        <taxon>Embryophyta</taxon>
        <taxon>Tracheophyta</taxon>
        <taxon>Spermatophyta</taxon>
        <taxon>Magnoliopsida</taxon>
        <taxon>eudicotyledons</taxon>
        <taxon>Gunneridae</taxon>
        <taxon>Pentapetalae</taxon>
        <taxon>rosids</taxon>
        <taxon>malvids</taxon>
        <taxon>Sapindales</taxon>
        <taxon>Meliaceae</taxon>
        <taxon>Melia</taxon>
    </lineage>
</organism>